<feature type="compositionally biased region" description="Acidic residues" evidence="1">
    <location>
        <begin position="25"/>
        <end position="46"/>
    </location>
</feature>
<dbReference type="GeneID" id="77802800"/>
<reference evidence="2" key="1">
    <citation type="submission" date="2022-10" db="EMBL/GenBank/DDBJ databases">
        <title>Puccinia triticina Genome sequencing and assembly.</title>
        <authorList>
            <person name="Li C."/>
        </authorList>
    </citation>
    <scope>NUCLEOTIDE SEQUENCE</scope>
    <source>
        <strain evidence="2">Pt15</strain>
    </source>
</reference>
<gene>
    <name evidence="2" type="ORF">PtA15_12A31</name>
</gene>
<feature type="compositionally biased region" description="Low complexity" evidence="1">
    <location>
        <begin position="73"/>
        <end position="82"/>
    </location>
</feature>
<protein>
    <submittedName>
        <fullName evidence="2">Uncharacterized protein</fullName>
    </submittedName>
</protein>
<feature type="compositionally biased region" description="Basic and acidic residues" evidence="1">
    <location>
        <begin position="12"/>
        <end position="24"/>
    </location>
</feature>
<keyword evidence="3" id="KW-1185">Reference proteome</keyword>
<evidence type="ECO:0000313" key="3">
    <source>
        <dbReference type="Proteomes" id="UP001164743"/>
    </source>
</evidence>
<dbReference type="Proteomes" id="UP001164743">
    <property type="component" value="Chromosome 12A"/>
</dbReference>
<sequence length="110" mass="12185">MNSPAQLAHSVKSKEEDENLKEYTDFLDEFAEDQDENGSSEADDLNSDPNAANDDYSAKVVIKKKTPTKKSIKSMAKISMASLRNEEVTDSENEEPAPRLGHKPADNQTL</sequence>
<evidence type="ECO:0000313" key="2">
    <source>
        <dbReference type="EMBL" id="WAQ90046.1"/>
    </source>
</evidence>
<accession>A0ABY7CXV8</accession>
<dbReference type="EMBL" id="CP110432">
    <property type="protein sequence ID" value="WAQ90046.1"/>
    <property type="molecule type" value="Genomic_DNA"/>
</dbReference>
<evidence type="ECO:0000256" key="1">
    <source>
        <dbReference type="SAM" id="MobiDB-lite"/>
    </source>
</evidence>
<feature type="compositionally biased region" description="Basic residues" evidence="1">
    <location>
        <begin position="61"/>
        <end position="72"/>
    </location>
</feature>
<proteinExistence type="predicted"/>
<organism evidence="2 3">
    <name type="scientific">Puccinia triticina</name>
    <dbReference type="NCBI Taxonomy" id="208348"/>
    <lineage>
        <taxon>Eukaryota</taxon>
        <taxon>Fungi</taxon>
        <taxon>Dikarya</taxon>
        <taxon>Basidiomycota</taxon>
        <taxon>Pucciniomycotina</taxon>
        <taxon>Pucciniomycetes</taxon>
        <taxon>Pucciniales</taxon>
        <taxon>Pucciniaceae</taxon>
        <taxon>Puccinia</taxon>
    </lineage>
</organism>
<name>A0ABY7CXV8_9BASI</name>
<dbReference type="RefSeq" id="XP_053025601.1">
    <property type="nucleotide sequence ID" value="XM_053161916.1"/>
</dbReference>
<feature type="region of interest" description="Disordered" evidence="1">
    <location>
        <begin position="1"/>
        <end position="110"/>
    </location>
</feature>